<protein>
    <submittedName>
        <fullName evidence="2">Uncharacterized protein</fullName>
    </submittedName>
</protein>
<reference evidence="3" key="1">
    <citation type="journal article" date="2019" name="Int. J. Syst. Evol. Microbiol.">
        <title>The Global Catalogue of Microorganisms (GCM) 10K type strain sequencing project: providing services to taxonomists for standard genome sequencing and annotation.</title>
        <authorList>
            <consortium name="The Broad Institute Genomics Platform"/>
            <consortium name="The Broad Institute Genome Sequencing Center for Infectious Disease"/>
            <person name="Wu L."/>
            <person name="Ma J."/>
        </authorList>
    </citation>
    <scope>NUCLEOTIDE SEQUENCE [LARGE SCALE GENOMIC DNA]</scope>
    <source>
        <strain evidence="3">CECT 8288</strain>
    </source>
</reference>
<feature type="transmembrane region" description="Helical" evidence="1">
    <location>
        <begin position="7"/>
        <end position="27"/>
    </location>
</feature>
<feature type="transmembrane region" description="Helical" evidence="1">
    <location>
        <begin position="73"/>
        <end position="92"/>
    </location>
</feature>
<gene>
    <name evidence="2" type="ORF">ACFOND_07000</name>
</gene>
<name>A0ABV7WQQ1_9GAMM</name>
<evidence type="ECO:0000313" key="3">
    <source>
        <dbReference type="Proteomes" id="UP001595710"/>
    </source>
</evidence>
<organism evidence="2 3">
    <name type="scientific">Reinekea marina</name>
    <dbReference type="NCBI Taxonomy" id="1310421"/>
    <lineage>
        <taxon>Bacteria</taxon>
        <taxon>Pseudomonadati</taxon>
        <taxon>Pseudomonadota</taxon>
        <taxon>Gammaproteobacteria</taxon>
        <taxon>Oceanospirillales</taxon>
        <taxon>Saccharospirillaceae</taxon>
        <taxon>Reinekea</taxon>
    </lineage>
</organism>
<evidence type="ECO:0000313" key="2">
    <source>
        <dbReference type="EMBL" id="MFC3701387.1"/>
    </source>
</evidence>
<feature type="transmembrane region" description="Helical" evidence="1">
    <location>
        <begin position="39"/>
        <end position="61"/>
    </location>
</feature>
<dbReference type="Proteomes" id="UP001595710">
    <property type="component" value="Unassembled WGS sequence"/>
</dbReference>
<comment type="caution">
    <text evidence="2">The sequence shown here is derived from an EMBL/GenBank/DDBJ whole genome shotgun (WGS) entry which is preliminary data.</text>
</comment>
<proteinExistence type="predicted"/>
<keyword evidence="1" id="KW-0812">Transmembrane</keyword>
<dbReference type="RefSeq" id="WP_290282612.1">
    <property type="nucleotide sequence ID" value="NZ_JAUFQI010000001.1"/>
</dbReference>
<feature type="transmembrane region" description="Helical" evidence="1">
    <location>
        <begin position="123"/>
        <end position="143"/>
    </location>
</feature>
<keyword evidence="1" id="KW-1133">Transmembrane helix</keyword>
<evidence type="ECO:0000256" key="1">
    <source>
        <dbReference type="SAM" id="Phobius"/>
    </source>
</evidence>
<dbReference type="EMBL" id="JBHRYN010000008">
    <property type="protein sequence ID" value="MFC3701387.1"/>
    <property type="molecule type" value="Genomic_DNA"/>
</dbReference>
<accession>A0ABV7WQQ1</accession>
<keyword evidence="3" id="KW-1185">Reference proteome</keyword>
<sequence length="152" mass="16954">MKIDNSVIRKVIGVLIAPWLYIVVWTVPALEHSELQKWVVINTFFAYVVFLAFAGISHLVLKKLNATNMWSYCAVMFVVAVTLDIALSLWLLSGYTSSYYSQTLVVEYGSITAAGYMLLLKDALINGIISSGVMAIFWFVSIFKQSSKVINA</sequence>
<keyword evidence="1" id="KW-0472">Membrane</keyword>